<evidence type="ECO:0008006" key="3">
    <source>
        <dbReference type="Google" id="ProtNLM"/>
    </source>
</evidence>
<dbReference type="InterPro" id="IPR015068">
    <property type="entry name" value="DUF1877"/>
</dbReference>
<evidence type="ECO:0000313" key="2">
    <source>
        <dbReference type="Proteomes" id="UP000199021"/>
    </source>
</evidence>
<accession>A0A1H9P418</accession>
<dbReference type="SUPFAM" id="SSF111069">
    <property type="entry name" value="Hypothetical protein yfbM"/>
    <property type="match status" value="1"/>
</dbReference>
<proteinExistence type="predicted"/>
<dbReference type="AlphaFoldDB" id="A0A1H9P418"/>
<dbReference type="Gene3D" id="3.40.1760.10">
    <property type="entry name" value="YfbM-like super family"/>
    <property type="match status" value="1"/>
</dbReference>
<dbReference type="OrthoDB" id="489746at2"/>
<dbReference type="EMBL" id="FOFB01000042">
    <property type="protein sequence ID" value="SER42861.1"/>
    <property type="molecule type" value="Genomic_DNA"/>
</dbReference>
<organism evidence="1 2">
    <name type="scientific">Neolewinella agarilytica</name>
    <dbReference type="NCBI Taxonomy" id="478744"/>
    <lineage>
        <taxon>Bacteria</taxon>
        <taxon>Pseudomonadati</taxon>
        <taxon>Bacteroidota</taxon>
        <taxon>Saprospiria</taxon>
        <taxon>Saprospirales</taxon>
        <taxon>Lewinellaceae</taxon>
        <taxon>Neolewinella</taxon>
    </lineage>
</organism>
<dbReference type="Pfam" id="PF08974">
    <property type="entry name" value="DUF1877"/>
    <property type="match status" value="1"/>
</dbReference>
<name>A0A1H9P418_9BACT</name>
<reference evidence="2" key="1">
    <citation type="submission" date="2016-10" db="EMBL/GenBank/DDBJ databases">
        <authorList>
            <person name="Varghese N."/>
            <person name="Submissions S."/>
        </authorList>
    </citation>
    <scope>NUCLEOTIDE SEQUENCE [LARGE SCALE GENOMIC DNA]</scope>
    <source>
        <strain evidence="2">DSM 24740</strain>
    </source>
</reference>
<dbReference type="Proteomes" id="UP000199021">
    <property type="component" value="Unassembled WGS sequence"/>
</dbReference>
<dbReference type="InParanoid" id="A0A1H9P418"/>
<evidence type="ECO:0000313" key="1">
    <source>
        <dbReference type="EMBL" id="SER42861.1"/>
    </source>
</evidence>
<dbReference type="InterPro" id="IPR035944">
    <property type="entry name" value="YfbM-like_sf"/>
</dbReference>
<sequence length="149" mass="16602">MGMTASLTRIKSVHLDHLLNQEPLPGDPEEELYVDKDWESIMYVFGNGSVGAPITGDIFMPEEVIGDEEAIQCGEGIRYHTPEAVKAINVMISDLTEASVRELIVPEKMEHIYSFHPDETELLVERCLSVIELFKRAEQNGDLVIAGMG</sequence>
<keyword evidence="2" id="KW-1185">Reference proteome</keyword>
<protein>
    <recommendedName>
        <fullName evidence="3">DUF1877 family protein</fullName>
    </recommendedName>
</protein>
<gene>
    <name evidence="1" type="ORF">SAMN05444359_14219</name>
</gene>
<dbReference type="RefSeq" id="WP_090173410.1">
    <property type="nucleotide sequence ID" value="NZ_FOFB01000042.1"/>
</dbReference>